<dbReference type="Proteomes" id="UP000479190">
    <property type="component" value="Unassembled WGS sequence"/>
</dbReference>
<evidence type="ECO:0000313" key="3">
    <source>
        <dbReference type="Proteomes" id="UP000479190"/>
    </source>
</evidence>
<dbReference type="AlphaFoldDB" id="A0A6H5IAL6"/>
<evidence type="ECO:0008006" key="4">
    <source>
        <dbReference type="Google" id="ProtNLM"/>
    </source>
</evidence>
<feature type="compositionally biased region" description="Basic and acidic residues" evidence="1">
    <location>
        <begin position="14"/>
        <end position="25"/>
    </location>
</feature>
<accession>A0A6H5IAL6</accession>
<dbReference type="OrthoDB" id="20783at2759"/>
<gene>
    <name evidence="2" type="ORF">TBRA_LOCUS6941</name>
</gene>
<dbReference type="InterPro" id="IPR027483">
    <property type="entry name" value="PInositol-4-P-4/5-kinase_C_sf"/>
</dbReference>
<evidence type="ECO:0000313" key="2">
    <source>
        <dbReference type="EMBL" id="CAB0035043.1"/>
    </source>
</evidence>
<feature type="compositionally biased region" description="Acidic residues" evidence="1">
    <location>
        <begin position="26"/>
        <end position="38"/>
    </location>
</feature>
<sequence>MDYSLLLGVHNCARAEQENKEQVDKGDEDDQDDDEDSESGSGLENKYSLGDRTWGWSGASGMATPPESPQGVVTRDASLQDEDSIIPELDIYAIPSSDVGCVHIGPSFDRVLSWLRCTLAVALPKDERIPRPYLMVRGAYLLPAASLFGWL</sequence>
<evidence type="ECO:0000256" key="1">
    <source>
        <dbReference type="SAM" id="MobiDB-lite"/>
    </source>
</evidence>
<proteinExistence type="predicted"/>
<dbReference type="Gene3D" id="3.30.810.10">
    <property type="entry name" value="2-Layer Sandwich"/>
    <property type="match status" value="1"/>
</dbReference>
<protein>
    <recommendedName>
        <fullName evidence="4">PIPK domain-containing protein</fullName>
    </recommendedName>
</protein>
<feature type="region of interest" description="Disordered" evidence="1">
    <location>
        <begin position="14"/>
        <end position="52"/>
    </location>
</feature>
<name>A0A6H5IAL6_9HYME</name>
<organism evidence="2 3">
    <name type="scientific">Trichogramma brassicae</name>
    <dbReference type="NCBI Taxonomy" id="86971"/>
    <lineage>
        <taxon>Eukaryota</taxon>
        <taxon>Metazoa</taxon>
        <taxon>Ecdysozoa</taxon>
        <taxon>Arthropoda</taxon>
        <taxon>Hexapoda</taxon>
        <taxon>Insecta</taxon>
        <taxon>Pterygota</taxon>
        <taxon>Neoptera</taxon>
        <taxon>Endopterygota</taxon>
        <taxon>Hymenoptera</taxon>
        <taxon>Apocrita</taxon>
        <taxon>Proctotrupomorpha</taxon>
        <taxon>Chalcidoidea</taxon>
        <taxon>Trichogrammatidae</taxon>
        <taxon>Trichogramma</taxon>
    </lineage>
</organism>
<feature type="region of interest" description="Disordered" evidence="1">
    <location>
        <begin position="57"/>
        <end position="76"/>
    </location>
</feature>
<dbReference type="EMBL" id="CADCXV010000769">
    <property type="protein sequence ID" value="CAB0035043.1"/>
    <property type="molecule type" value="Genomic_DNA"/>
</dbReference>
<keyword evidence="3" id="KW-1185">Reference proteome</keyword>
<reference evidence="2 3" key="1">
    <citation type="submission" date="2020-02" db="EMBL/GenBank/DDBJ databases">
        <authorList>
            <person name="Ferguson B K."/>
        </authorList>
    </citation>
    <scope>NUCLEOTIDE SEQUENCE [LARGE SCALE GENOMIC DNA]</scope>
</reference>